<reference evidence="1 2" key="1">
    <citation type="submission" date="2024-04" db="EMBL/GenBank/DDBJ databases">
        <title>The reference genome of an endangered Asteraceae, Deinandra increscens subsp. villosa, native to the Central Coast of California.</title>
        <authorList>
            <person name="Guilliams M."/>
            <person name="Hasenstab-Lehman K."/>
            <person name="Meyer R."/>
            <person name="Mcevoy S."/>
        </authorList>
    </citation>
    <scope>NUCLEOTIDE SEQUENCE [LARGE SCALE GENOMIC DNA]</scope>
    <source>
        <tissue evidence="1">Leaf</tissue>
    </source>
</reference>
<dbReference type="PANTHER" id="PTHR11439">
    <property type="entry name" value="GAG-POL-RELATED RETROTRANSPOSON"/>
    <property type="match status" value="1"/>
</dbReference>
<protein>
    <submittedName>
        <fullName evidence="1">Uncharacterized protein</fullName>
    </submittedName>
</protein>
<accession>A0AAP0C9Y7</accession>
<dbReference type="GO" id="GO:0003676">
    <property type="term" value="F:nucleic acid binding"/>
    <property type="evidence" value="ECO:0007669"/>
    <property type="project" value="InterPro"/>
</dbReference>
<dbReference type="EMBL" id="JBCNJP010005648">
    <property type="protein sequence ID" value="KAK9049627.1"/>
    <property type="molecule type" value="Genomic_DNA"/>
</dbReference>
<evidence type="ECO:0000313" key="1">
    <source>
        <dbReference type="EMBL" id="KAK9049627.1"/>
    </source>
</evidence>
<dbReference type="InterPro" id="IPR036397">
    <property type="entry name" value="RNaseH_sf"/>
</dbReference>
<dbReference type="Proteomes" id="UP001408789">
    <property type="component" value="Unassembled WGS sequence"/>
</dbReference>
<dbReference type="Gene3D" id="3.30.420.10">
    <property type="entry name" value="Ribonuclease H-like superfamily/Ribonuclease H"/>
    <property type="match status" value="1"/>
</dbReference>
<name>A0AAP0C9Y7_9ASTR</name>
<sequence>MDKANPLSTPMVVRSLNVDKDPFRPCEDNEEVLGPEIPYLSAIGALMYLTNCSRPDISFAVNLLARFSSAPTKRHWNGIKHVLRYLRGTVDLGLFYPNDSKEGLVGYADAGYLSDPHKARSQTGYVFMNGGTAISWRSQKQTLVATSSNHAEVIALHEASRECIWLRSMTQLILTSCGLEKEGLPTPIYEDNAACVSQMKEGYIKSDRTKHIPPRFFSYTQELIKDNHVEMRYVQSSNNSADLFTKALPTSIFRKHVHNIGMRHVQTT</sequence>
<comment type="caution">
    <text evidence="1">The sequence shown here is derived from an EMBL/GenBank/DDBJ whole genome shotgun (WGS) entry which is preliminary data.</text>
</comment>
<gene>
    <name evidence="1" type="ORF">SSX86_031403</name>
</gene>
<dbReference type="InterPro" id="IPR012337">
    <property type="entry name" value="RNaseH-like_sf"/>
</dbReference>
<evidence type="ECO:0000313" key="2">
    <source>
        <dbReference type="Proteomes" id="UP001408789"/>
    </source>
</evidence>
<dbReference type="CDD" id="cd09272">
    <property type="entry name" value="RNase_HI_RT_Ty1"/>
    <property type="match status" value="1"/>
</dbReference>
<organism evidence="1 2">
    <name type="scientific">Deinandra increscens subsp. villosa</name>
    <dbReference type="NCBI Taxonomy" id="3103831"/>
    <lineage>
        <taxon>Eukaryota</taxon>
        <taxon>Viridiplantae</taxon>
        <taxon>Streptophyta</taxon>
        <taxon>Embryophyta</taxon>
        <taxon>Tracheophyta</taxon>
        <taxon>Spermatophyta</taxon>
        <taxon>Magnoliopsida</taxon>
        <taxon>eudicotyledons</taxon>
        <taxon>Gunneridae</taxon>
        <taxon>Pentapetalae</taxon>
        <taxon>asterids</taxon>
        <taxon>campanulids</taxon>
        <taxon>Asterales</taxon>
        <taxon>Asteraceae</taxon>
        <taxon>Asteroideae</taxon>
        <taxon>Heliantheae alliance</taxon>
        <taxon>Madieae</taxon>
        <taxon>Madiinae</taxon>
        <taxon>Deinandra</taxon>
    </lineage>
</organism>
<proteinExistence type="predicted"/>
<dbReference type="PANTHER" id="PTHR11439:SF486">
    <property type="entry name" value="RLK (RECEPTOR-LIKE KINASE) PROTEIN, PUTATIVE-RELATED"/>
    <property type="match status" value="1"/>
</dbReference>
<dbReference type="AlphaFoldDB" id="A0AAP0C9Y7"/>
<keyword evidence="2" id="KW-1185">Reference proteome</keyword>
<dbReference type="SUPFAM" id="SSF53098">
    <property type="entry name" value="Ribonuclease H-like"/>
    <property type="match status" value="1"/>
</dbReference>